<gene>
    <name evidence="5" type="ORF">B0W44_10650</name>
</gene>
<dbReference type="STRING" id="1471761.B0W44_10650"/>
<dbReference type="PANTHER" id="PTHR42939">
    <property type="entry name" value="ABC TRANSPORTER ATP-BINDING PROTEIN ALBC-RELATED"/>
    <property type="match status" value="1"/>
</dbReference>
<dbReference type="GO" id="GO:0005524">
    <property type="term" value="F:ATP binding"/>
    <property type="evidence" value="ECO:0007669"/>
    <property type="project" value="UniProtKB-KW"/>
</dbReference>
<dbReference type="InterPro" id="IPR003593">
    <property type="entry name" value="AAA+_ATPase"/>
</dbReference>
<dbReference type="OrthoDB" id="9804819at2"/>
<protein>
    <submittedName>
        <fullName evidence="5">Multidrug ABC transporter ATP-binding protein</fullName>
    </submittedName>
</protein>
<name>A0A1U9K829_9BACL</name>
<accession>A0A1U9K829</accession>
<evidence type="ECO:0000256" key="2">
    <source>
        <dbReference type="ARBA" id="ARBA00022741"/>
    </source>
</evidence>
<dbReference type="InterPro" id="IPR051782">
    <property type="entry name" value="ABC_Transporter_VariousFunc"/>
</dbReference>
<dbReference type="InterPro" id="IPR027417">
    <property type="entry name" value="P-loop_NTPase"/>
</dbReference>
<dbReference type="EMBL" id="CP019699">
    <property type="protein sequence ID" value="AQS56156.1"/>
    <property type="molecule type" value="Genomic_DNA"/>
</dbReference>
<dbReference type="AlphaFoldDB" id="A0A1U9K829"/>
<sequence>MDTHLLEVSELTGGYDVRRPVIRDVSFYVDKREIVGLIGMNGAGKSTTIKHILGLMQPTSGLITLNGKTIDEDQAGFRSQVAYIPETPQLYAELTLFEHLELTAMAYQLDEQTFRTRAEELLEEFNMQKMAKWFPSTFSKGMQQKVMIMCALLVRPALLIVDEPFVGLDPLATRSLLTLFEQLKQQGTGILMSTHILGTAERYSDHFVLLHEGRVRLKGTLAQMRDQAGIPDGSLEDLFIEMAKEHPA</sequence>
<dbReference type="RefSeq" id="WP_077720019.1">
    <property type="nucleotide sequence ID" value="NZ_CP019699.1"/>
</dbReference>
<dbReference type="Proteomes" id="UP000188603">
    <property type="component" value="Chromosome"/>
</dbReference>
<dbReference type="KEGG" id="ntr:B0W44_10650"/>
<organism evidence="5 6">
    <name type="scientific">Novibacillus thermophilus</name>
    <dbReference type="NCBI Taxonomy" id="1471761"/>
    <lineage>
        <taxon>Bacteria</taxon>
        <taxon>Bacillati</taxon>
        <taxon>Bacillota</taxon>
        <taxon>Bacilli</taxon>
        <taxon>Bacillales</taxon>
        <taxon>Thermoactinomycetaceae</taxon>
        <taxon>Novibacillus</taxon>
    </lineage>
</organism>
<dbReference type="SMART" id="SM00382">
    <property type="entry name" value="AAA"/>
    <property type="match status" value="1"/>
</dbReference>
<evidence type="ECO:0000259" key="4">
    <source>
        <dbReference type="PROSITE" id="PS50893"/>
    </source>
</evidence>
<keyword evidence="3 5" id="KW-0067">ATP-binding</keyword>
<dbReference type="InterPro" id="IPR003439">
    <property type="entry name" value="ABC_transporter-like_ATP-bd"/>
</dbReference>
<dbReference type="GO" id="GO:0016887">
    <property type="term" value="F:ATP hydrolysis activity"/>
    <property type="evidence" value="ECO:0007669"/>
    <property type="project" value="InterPro"/>
</dbReference>
<keyword evidence="6" id="KW-1185">Reference proteome</keyword>
<proteinExistence type="predicted"/>
<reference evidence="5 6" key="1">
    <citation type="journal article" date="2015" name="Int. J. Syst. Evol. Microbiol.">
        <title>Novibacillus thermophilus gen. nov., sp. nov., a Gram-staining-negative and moderately thermophilic member of the family Thermoactinomycetaceae.</title>
        <authorList>
            <person name="Yang G."/>
            <person name="Chen J."/>
            <person name="Zhou S."/>
        </authorList>
    </citation>
    <scope>NUCLEOTIDE SEQUENCE [LARGE SCALE GENOMIC DNA]</scope>
    <source>
        <strain evidence="5 6">SG-1</strain>
    </source>
</reference>
<evidence type="ECO:0000313" key="5">
    <source>
        <dbReference type="EMBL" id="AQS56156.1"/>
    </source>
</evidence>
<keyword evidence="1" id="KW-0813">Transport</keyword>
<dbReference type="SUPFAM" id="SSF52540">
    <property type="entry name" value="P-loop containing nucleoside triphosphate hydrolases"/>
    <property type="match status" value="1"/>
</dbReference>
<keyword evidence="2" id="KW-0547">Nucleotide-binding</keyword>
<dbReference type="PROSITE" id="PS50893">
    <property type="entry name" value="ABC_TRANSPORTER_2"/>
    <property type="match status" value="1"/>
</dbReference>
<dbReference type="Gene3D" id="3.40.50.300">
    <property type="entry name" value="P-loop containing nucleotide triphosphate hydrolases"/>
    <property type="match status" value="1"/>
</dbReference>
<evidence type="ECO:0000256" key="3">
    <source>
        <dbReference type="ARBA" id="ARBA00022840"/>
    </source>
</evidence>
<evidence type="ECO:0000313" key="6">
    <source>
        <dbReference type="Proteomes" id="UP000188603"/>
    </source>
</evidence>
<dbReference type="PANTHER" id="PTHR42939:SF5">
    <property type="entry name" value="ABC-TYPE TRANSPORTER ATP-BINDING PROTEIN ECSA"/>
    <property type="match status" value="1"/>
</dbReference>
<evidence type="ECO:0000256" key="1">
    <source>
        <dbReference type="ARBA" id="ARBA00022448"/>
    </source>
</evidence>
<dbReference type="Pfam" id="PF00005">
    <property type="entry name" value="ABC_tran"/>
    <property type="match status" value="1"/>
</dbReference>
<dbReference type="CDD" id="cd03230">
    <property type="entry name" value="ABC_DR_subfamily_A"/>
    <property type="match status" value="1"/>
</dbReference>
<feature type="domain" description="ABC transporter" evidence="4">
    <location>
        <begin position="6"/>
        <end position="237"/>
    </location>
</feature>